<dbReference type="CDD" id="cd04690">
    <property type="entry name" value="NUDIX_Hydrolase"/>
    <property type="match status" value="1"/>
</dbReference>
<accession>A0A2T0VBA8</accession>
<proteinExistence type="predicted"/>
<reference evidence="4 5" key="1">
    <citation type="submission" date="2018-03" db="EMBL/GenBank/DDBJ databases">
        <title>Genomic Encyclopedia of Type Strains, Phase III (KMG-III): the genomes of soil and plant-associated and newly described type strains.</title>
        <authorList>
            <person name="Whitman W."/>
        </authorList>
    </citation>
    <scope>NUCLEOTIDE SEQUENCE [LARGE SCALE GENOMIC DNA]</scope>
    <source>
        <strain evidence="4 5">CGMCC 1.12484</strain>
    </source>
</reference>
<dbReference type="PANTHER" id="PTHR43046:SF2">
    <property type="entry name" value="8-OXO-DGTP DIPHOSPHATASE-RELATED"/>
    <property type="match status" value="1"/>
</dbReference>
<feature type="domain" description="Nudix hydrolase" evidence="3">
    <location>
        <begin position="11"/>
        <end position="143"/>
    </location>
</feature>
<dbReference type="InterPro" id="IPR000086">
    <property type="entry name" value="NUDIX_hydrolase_dom"/>
</dbReference>
<evidence type="ECO:0000256" key="1">
    <source>
        <dbReference type="ARBA" id="ARBA00001946"/>
    </source>
</evidence>
<keyword evidence="2" id="KW-0378">Hydrolase</keyword>
<dbReference type="Gene3D" id="3.90.79.10">
    <property type="entry name" value="Nucleoside Triphosphate Pyrophosphohydrolase"/>
    <property type="match status" value="1"/>
</dbReference>
<dbReference type="SUPFAM" id="SSF55811">
    <property type="entry name" value="Nudix"/>
    <property type="match status" value="1"/>
</dbReference>
<sequence>MNLDLPLGDGPRTIRIAAAVIVDDAGLALLVRKRGTARFMQAGGKIDDGETPSEALVRELGEELGLVVDADALEYWGRFSAAAANEHDHVVDAEAFYLALPRVISLTVAAAAEIEEIVWVEPAEATALPLAPLTRDILLPRLTAGTFVG</sequence>
<dbReference type="EMBL" id="PVTL01000006">
    <property type="protein sequence ID" value="PRY67472.1"/>
    <property type="molecule type" value="Genomic_DNA"/>
</dbReference>
<evidence type="ECO:0000259" key="3">
    <source>
        <dbReference type="PROSITE" id="PS51462"/>
    </source>
</evidence>
<dbReference type="Pfam" id="PF00293">
    <property type="entry name" value="NUDIX"/>
    <property type="match status" value="1"/>
</dbReference>
<dbReference type="RefSeq" id="WP_245884773.1">
    <property type="nucleotide sequence ID" value="NZ_PVTL01000006.1"/>
</dbReference>
<gene>
    <name evidence="4" type="ORF">B0I08_10679</name>
</gene>
<name>A0A2T0VBA8_9MICO</name>
<keyword evidence="5" id="KW-1185">Reference proteome</keyword>
<dbReference type="AlphaFoldDB" id="A0A2T0VBA8"/>
<dbReference type="GO" id="GO:0016787">
    <property type="term" value="F:hydrolase activity"/>
    <property type="evidence" value="ECO:0007669"/>
    <property type="project" value="UniProtKB-KW"/>
</dbReference>
<dbReference type="PROSITE" id="PS51462">
    <property type="entry name" value="NUDIX"/>
    <property type="match status" value="1"/>
</dbReference>
<protein>
    <submittedName>
        <fullName evidence="4">ADP-ribose pyrophosphatase YjhB (NUDIX family)</fullName>
    </submittedName>
</protein>
<comment type="cofactor">
    <cofactor evidence="1">
        <name>Mg(2+)</name>
        <dbReference type="ChEBI" id="CHEBI:18420"/>
    </cofactor>
</comment>
<dbReference type="InterPro" id="IPR015797">
    <property type="entry name" value="NUDIX_hydrolase-like_dom_sf"/>
</dbReference>
<evidence type="ECO:0000313" key="5">
    <source>
        <dbReference type="Proteomes" id="UP000237983"/>
    </source>
</evidence>
<organism evidence="4 5">
    <name type="scientific">Glaciihabitans tibetensis</name>
    <dbReference type="NCBI Taxonomy" id="1266600"/>
    <lineage>
        <taxon>Bacteria</taxon>
        <taxon>Bacillati</taxon>
        <taxon>Actinomycetota</taxon>
        <taxon>Actinomycetes</taxon>
        <taxon>Micrococcales</taxon>
        <taxon>Microbacteriaceae</taxon>
        <taxon>Glaciihabitans</taxon>
    </lineage>
</organism>
<evidence type="ECO:0000256" key="2">
    <source>
        <dbReference type="ARBA" id="ARBA00022801"/>
    </source>
</evidence>
<dbReference type="Proteomes" id="UP000237983">
    <property type="component" value="Unassembled WGS sequence"/>
</dbReference>
<dbReference type="PANTHER" id="PTHR43046">
    <property type="entry name" value="GDP-MANNOSE MANNOSYL HYDROLASE"/>
    <property type="match status" value="1"/>
</dbReference>
<evidence type="ECO:0000313" key="4">
    <source>
        <dbReference type="EMBL" id="PRY67472.1"/>
    </source>
</evidence>
<dbReference type="PROSITE" id="PS00893">
    <property type="entry name" value="NUDIX_BOX"/>
    <property type="match status" value="1"/>
</dbReference>
<dbReference type="InterPro" id="IPR020084">
    <property type="entry name" value="NUDIX_hydrolase_CS"/>
</dbReference>
<comment type="caution">
    <text evidence="4">The sequence shown here is derived from an EMBL/GenBank/DDBJ whole genome shotgun (WGS) entry which is preliminary data.</text>
</comment>